<accession>A0A0C1NGI8</accession>
<evidence type="ECO:0000256" key="2">
    <source>
        <dbReference type="ARBA" id="ARBA00023125"/>
    </source>
</evidence>
<dbReference type="InterPro" id="IPR050204">
    <property type="entry name" value="AraC_XylS_family_regulators"/>
</dbReference>
<evidence type="ECO:0000256" key="3">
    <source>
        <dbReference type="ARBA" id="ARBA00023163"/>
    </source>
</evidence>
<dbReference type="InterPro" id="IPR018060">
    <property type="entry name" value="HTH_AraC"/>
</dbReference>
<dbReference type="GO" id="GO:0043565">
    <property type="term" value="F:sequence-specific DNA binding"/>
    <property type="evidence" value="ECO:0007669"/>
    <property type="project" value="InterPro"/>
</dbReference>
<keyword evidence="2" id="KW-0238">DNA-binding</keyword>
<dbReference type="Pfam" id="PF12833">
    <property type="entry name" value="HTH_18"/>
    <property type="match status" value="1"/>
</dbReference>
<dbReference type="Gene3D" id="1.10.10.60">
    <property type="entry name" value="Homeodomain-like"/>
    <property type="match status" value="2"/>
</dbReference>
<dbReference type="InterPro" id="IPR009057">
    <property type="entry name" value="Homeodomain-like_sf"/>
</dbReference>
<dbReference type="PANTHER" id="PTHR46796:SF6">
    <property type="entry name" value="ARAC SUBFAMILY"/>
    <property type="match status" value="1"/>
</dbReference>
<proteinExistence type="predicted"/>
<evidence type="ECO:0000256" key="1">
    <source>
        <dbReference type="ARBA" id="ARBA00023015"/>
    </source>
</evidence>
<keyword evidence="3" id="KW-0804">Transcription</keyword>
<dbReference type="AlphaFoldDB" id="A0A0C1NGI8"/>
<name>A0A0C1NGI8_9CYAN</name>
<dbReference type="PROSITE" id="PS00041">
    <property type="entry name" value="HTH_ARAC_FAMILY_1"/>
    <property type="match status" value="1"/>
</dbReference>
<evidence type="ECO:0000259" key="4">
    <source>
        <dbReference type="PROSITE" id="PS01124"/>
    </source>
</evidence>
<dbReference type="STRING" id="1479485.DA73_0201090"/>
<protein>
    <submittedName>
        <fullName evidence="5">AraC family transcriptional regulator</fullName>
    </submittedName>
</protein>
<dbReference type="SMART" id="SM00342">
    <property type="entry name" value="HTH_ARAC"/>
    <property type="match status" value="1"/>
</dbReference>
<dbReference type="GO" id="GO:0003700">
    <property type="term" value="F:DNA-binding transcription factor activity"/>
    <property type="evidence" value="ECO:0007669"/>
    <property type="project" value="InterPro"/>
</dbReference>
<dbReference type="EMBL" id="JHEG02000001">
    <property type="protein sequence ID" value="KIE13972.1"/>
    <property type="molecule type" value="Genomic_DNA"/>
</dbReference>
<dbReference type="InterPro" id="IPR018062">
    <property type="entry name" value="HTH_AraC-typ_CS"/>
</dbReference>
<keyword evidence="1" id="KW-0805">Transcription regulation</keyword>
<comment type="caution">
    <text evidence="5">The sequence shown here is derived from an EMBL/GenBank/DDBJ whole genome shotgun (WGS) entry which is preliminary data.</text>
</comment>
<gene>
    <name evidence="5" type="ORF">DA73_0201090</name>
</gene>
<dbReference type="SUPFAM" id="SSF46689">
    <property type="entry name" value="Homeodomain-like"/>
    <property type="match status" value="2"/>
</dbReference>
<organism evidence="5">
    <name type="scientific">Tolypothrix bouteillei VB521301</name>
    <dbReference type="NCBI Taxonomy" id="1479485"/>
    <lineage>
        <taxon>Bacteria</taxon>
        <taxon>Bacillati</taxon>
        <taxon>Cyanobacteriota</taxon>
        <taxon>Cyanophyceae</taxon>
        <taxon>Nostocales</taxon>
        <taxon>Tolypothrichaceae</taxon>
        <taxon>Tolypothrix</taxon>
    </lineage>
</organism>
<evidence type="ECO:0000313" key="5">
    <source>
        <dbReference type="EMBL" id="KIE13972.1"/>
    </source>
</evidence>
<dbReference type="PROSITE" id="PS01124">
    <property type="entry name" value="HTH_ARAC_FAMILY_2"/>
    <property type="match status" value="1"/>
</dbReference>
<sequence length="304" mass="35120">MMSQQALVIDNFQKDASLPLMPNRAVWTSHESGWSNIHAAHFRQPAWELPKFYNLQHIIIIPIAPHQTVNVEFVLEENRLLKMQYHPSDPLDGCIEIFPAHLCSKISWDKDIEHTHFYLEPAFVSQVAHEAIDPDRVELVFEPKKVDFLVYQICLALQADLQLGSGNGFYADSMATALSAHLLRHYATRKHTLREYEDGLPKDRLQKAFDYINENLGEDLSLKKIAAELNMSQYYFCRLFKQSTGMAPHQYLIQQRVERAKQLLKHTKQTVTDVAIECGFANQSHLAKHFRQYTGVTPKGFRKM</sequence>
<dbReference type="PANTHER" id="PTHR46796">
    <property type="entry name" value="HTH-TYPE TRANSCRIPTIONAL ACTIVATOR RHAS-RELATED"/>
    <property type="match status" value="1"/>
</dbReference>
<feature type="domain" description="HTH araC/xylS-type" evidence="4">
    <location>
        <begin position="206"/>
        <end position="304"/>
    </location>
</feature>
<reference evidence="5" key="1">
    <citation type="journal article" date="2015" name="Genome Announc.">
        <title>Draft Genome Sequence of Tolypothrix boutellei Strain VB521301.</title>
        <authorList>
            <person name="Chandrababunaidu M.M."/>
            <person name="Singh D."/>
            <person name="Sen D."/>
            <person name="Bhan S."/>
            <person name="Das S."/>
            <person name="Gupta A."/>
            <person name="Adhikary S.P."/>
            <person name="Tripathy S."/>
        </authorList>
    </citation>
    <scope>NUCLEOTIDE SEQUENCE</scope>
    <source>
        <strain evidence="5">VB521301</strain>
    </source>
</reference>